<feature type="transmembrane region" description="Helical" evidence="1">
    <location>
        <begin position="85"/>
        <end position="110"/>
    </location>
</feature>
<feature type="transmembrane region" description="Helical" evidence="1">
    <location>
        <begin position="46"/>
        <end position="64"/>
    </location>
</feature>
<organism evidence="2 3">
    <name type="scientific">Trinickia dinghuensis</name>
    <dbReference type="NCBI Taxonomy" id="2291023"/>
    <lineage>
        <taxon>Bacteria</taxon>
        <taxon>Pseudomonadati</taxon>
        <taxon>Pseudomonadota</taxon>
        <taxon>Betaproteobacteria</taxon>
        <taxon>Burkholderiales</taxon>
        <taxon>Burkholderiaceae</taxon>
        <taxon>Trinickia</taxon>
    </lineage>
</organism>
<dbReference type="RefSeq" id="WP_115533756.1">
    <property type="nucleotide sequence ID" value="NZ_QRGA01000006.1"/>
</dbReference>
<keyword evidence="3" id="KW-1185">Reference proteome</keyword>
<name>A0A3D8K2Y9_9BURK</name>
<keyword evidence="1" id="KW-0472">Membrane</keyword>
<dbReference type="OrthoDB" id="9128163at2"/>
<dbReference type="Proteomes" id="UP000256838">
    <property type="component" value="Unassembled WGS sequence"/>
</dbReference>
<evidence type="ECO:0000256" key="1">
    <source>
        <dbReference type="SAM" id="Phobius"/>
    </source>
</evidence>
<feature type="transmembrane region" description="Helical" evidence="1">
    <location>
        <begin position="130"/>
        <end position="148"/>
    </location>
</feature>
<dbReference type="EMBL" id="QRGA01000006">
    <property type="protein sequence ID" value="RDU98941.1"/>
    <property type="molecule type" value="Genomic_DNA"/>
</dbReference>
<comment type="caution">
    <text evidence="2">The sequence shown here is derived from an EMBL/GenBank/DDBJ whole genome shotgun (WGS) entry which is preliminary data.</text>
</comment>
<keyword evidence="1" id="KW-0812">Transmembrane</keyword>
<gene>
    <name evidence="2" type="ORF">DWV00_11915</name>
</gene>
<proteinExistence type="predicted"/>
<evidence type="ECO:0000313" key="3">
    <source>
        <dbReference type="Proteomes" id="UP000256838"/>
    </source>
</evidence>
<keyword evidence="1" id="KW-1133">Transmembrane helix</keyword>
<evidence type="ECO:0000313" key="2">
    <source>
        <dbReference type="EMBL" id="RDU98941.1"/>
    </source>
</evidence>
<reference evidence="2 3" key="1">
    <citation type="submission" date="2018-08" db="EMBL/GenBank/DDBJ databases">
        <title>Paraburkholderia sp. DHOM06 isolated from forest soil.</title>
        <authorList>
            <person name="Gao Z.-H."/>
            <person name="Qiu L.-H."/>
        </authorList>
    </citation>
    <scope>NUCLEOTIDE SEQUENCE [LARGE SCALE GENOMIC DNA]</scope>
    <source>
        <strain evidence="2 3">DHOM06</strain>
    </source>
</reference>
<dbReference type="AlphaFoldDB" id="A0A3D8K2Y9"/>
<accession>A0A3D8K2Y9</accession>
<sequence length="211" mass="23240">MAAGVKPGITEEYWGIMSEDRKLCWELFTRALAIAAAWFVAKTGVMVVDCIIGVLTAYTPLLVIRSQRSFRKYSKAGRRRLAGAVVFLGSTGAAVLGLLYFGIAFLSAVFQTYATEIAPLKHHPDSFGGIFMLGAFLIAGPIAGVKVWRDLKLSEIIFALPKLLLKRLLLQRKYVADAFHAFAHFELTVQGLAFVYASVCAQIVKVYLNLF</sequence>
<protein>
    <submittedName>
        <fullName evidence="2">Uncharacterized protein</fullName>
    </submittedName>
</protein>